<dbReference type="AlphaFoldDB" id="W1P905"/>
<keyword evidence="1" id="KW-0143">Chaperone</keyword>
<accession>W1P905</accession>
<dbReference type="STRING" id="13333.W1P905"/>
<dbReference type="InterPro" id="IPR008012">
    <property type="entry name" value="Ump1"/>
</dbReference>
<dbReference type="EMBL" id="KI394358">
    <property type="protein sequence ID" value="ERN03470.1"/>
    <property type="molecule type" value="Genomic_DNA"/>
</dbReference>
<evidence type="ECO:0000313" key="3">
    <source>
        <dbReference type="EMBL" id="ERN03470.1"/>
    </source>
</evidence>
<gene>
    <name evidence="3" type="ORF">AMTR_s00003p00267670</name>
</gene>
<evidence type="ECO:0000256" key="2">
    <source>
        <dbReference type="ARBA" id="ARBA00043974"/>
    </source>
</evidence>
<evidence type="ECO:0000313" key="4">
    <source>
        <dbReference type="Proteomes" id="UP000017836"/>
    </source>
</evidence>
<dbReference type="GO" id="GO:0005634">
    <property type="term" value="C:nucleus"/>
    <property type="evidence" value="ECO:0000318"/>
    <property type="project" value="GO_Central"/>
</dbReference>
<dbReference type="Proteomes" id="UP000017836">
    <property type="component" value="Unassembled WGS sequence"/>
</dbReference>
<sequence>MHAGRTFHLVCIPGNAEADLLLGFQRPPGPLPSSMLGLEALTGELDDIGFEDYLNDPRDSESFRPVDMHSGMEVRLGLDKGPICPSFI</sequence>
<dbReference type="PANTHER" id="PTHR12828">
    <property type="entry name" value="PROTEASOME MATURATION PROTEIN UMP1"/>
    <property type="match status" value="1"/>
</dbReference>
<dbReference type="eggNOG" id="KOG3061">
    <property type="taxonomic scope" value="Eukaryota"/>
</dbReference>
<dbReference type="HOGENOM" id="CLU_2472059_0_0_1"/>
<name>W1P905_AMBTC</name>
<comment type="similarity">
    <text evidence="2">Belongs to the POMP/UMP1 family.</text>
</comment>
<proteinExistence type="inferred from homology"/>
<dbReference type="GO" id="GO:0005737">
    <property type="term" value="C:cytoplasm"/>
    <property type="evidence" value="ECO:0000318"/>
    <property type="project" value="GO_Central"/>
</dbReference>
<organism evidence="3 4">
    <name type="scientific">Amborella trichopoda</name>
    <dbReference type="NCBI Taxonomy" id="13333"/>
    <lineage>
        <taxon>Eukaryota</taxon>
        <taxon>Viridiplantae</taxon>
        <taxon>Streptophyta</taxon>
        <taxon>Embryophyta</taxon>
        <taxon>Tracheophyta</taxon>
        <taxon>Spermatophyta</taxon>
        <taxon>Magnoliopsida</taxon>
        <taxon>Amborellales</taxon>
        <taxon>Amborellaceae</taxon>
        <taxon>Amborella</taxon>
    </lineage>
</organism>
<protein>
    <submittedName>
        <fullName evidence="3">Uncharacterized protein</fullName>
    </submittedName>
</protein>
<dbReference type="Pfam" id="PF05348">
    <property type="entry name" value="UMP1"/>
    <property type="match status" value="1"/>
</dbReference>
<reference evidence="4" key="1">
    <citation type="journal article" date="2013" name="Science">
        <title>The Amborella genome and the evolution of flowering plants.</title>
        <authorList>
            <consortium name="Amborella Genome Project"/>
        </authorList>
    </citation>
    <scope>NUCLEOTIDE SEQUENCE [LARGE SCALE GENOMIC DNA]</scope>
</reference>
<dbReference type="OMA" id="KGPVCAS"/>
<dbReference type="Gramene" id="ERN03470">
    <property type="protein sequence ID" value="ERN03470"/>
    <property type="gene ID" value="AMTR_s00003p00267670"/>
</dbReference>
<dbReference type="GO" id="GO:0043248">
    <property type="term" value="P:proteasome assembly"/>
    <property type="evidence" value="ECO:0000318"/>
    <property type="project" value="GO_Central"/>
</dbReference>
<evidence type="ECO:0000256" key="1">
    <source>
        <dbReference type="ARBA" id="ARBA00023186"/>
    </source>
</evidence>
<dbReference type="PANTHER" id="PTHR12828:SF3">
    <property type="entry name" value="PROTEASOME MATURATION PROTEIN"/>
    <property type="match status" value="1"/>
</dbReference>
<keyword evidence="4" id="KW-1185">Reference proteome</keyword>